<dbReference type="AlphaFoldDB" id="A0A7H9FJR4"/>
<dbReference type="EMBL" id="CP054134">
    <property type="protein sequence ID" value="QLL98820.1"/>
    <property type="molecule type" value="Genomic_DNA"/>
</dbReference>
<accession>A0A7H9FJR4</accession>
<organism evidence="2 3">
    <name type="scientific">Streptococcus oralis subsp. oralis</name>
    <dbReference type="NCBI Taxonomy" id="1891914"/>
    <lineage>
        <taxon>Bacteria</taxon>
        <taxon>Bacillati</taxon>
        <taxon>Bacillota</taxon>
        <taxon>Bacilli</taxon>
        <taxon>Lactobacillales</taxon>
        <taxon>Streptococcaceae</taxon>
        <taxon>Streptococcus</taxon>
    </lineage>
</organism>
<dbReference type="Proteomes" id="UP000510865">
    <property type="component" value="Chromosome"/>
</dbReference>
<dbReference type="RefSeq" id="WP_070535360.1">
    <property type="nucleotide sequence ID" value="NZ_CP054134.1"/>
</dbReference>
<gene>
    <name evidence="2" type="ORF">HRE59_07355</name>
</gene>
<feature type="coiled-coil region" evidence="1">
    <location>
        <begin position="61"/>
        <end position="91"/>
    </location>
</feature>
<protein>
    <submittedName>
        <fullName evidence="2">Uncharacterized protein</fullName>
    </submittedName>
</protein>
<evidence type="ECO:0000313" key="3">
    <source>
        <dbReference type="Proteomes" id="UP000510865"/>
    </source>
</evidence>
<proteinExistence type="predicted"/>
<name>A0A7H9FJR4_STROR</name>
<sequence>MNEIKIPSTHEILRDIEANVFISYKKKEANLFLSNNEKEISVCFHLSNLYRLLTAESYQSFSKYKENFDKLSQKEKQLKEMSKKAKRFCKKADAKLKSKFHSSLYFYRDILIHKKRYYKIEDFNAIVDFIVQENLLVPTIKPLPVINLTEVDSYVLEVIE</sequence>
<evidence type="ECO:0000313" key="2">
    <source>
        <dbReference type="EMBL" id="QLL98820.1"/>
    </source>
</evidence>
<reference evidence="2 3" key="1">
    <citation type="submission" date="2020-05" db="EMBL/GenBank/DDBJ databases">
        <title>A novel sialic acid binding adhesin present in multiple species contributes to the pathogenesis of Infective endocarditis.</title>
        <authorList>
            <person name="Gaytan M.O."/>
            <person name="Singh A.K."/>
            <person name="Woodiga S.A."/>
            <person name="Patel S.A."/>
            <person name="Ann S.-S."/>
            <person name="Vera-Ponce de Leon A."/>
            <person name="McGrath S."/>
            <person name="Miller A."/>
            <person name="Bush J."/>
            <person name="van der Linden M."/>
            <person name="Magrini V."/>
            <person name="Wilson R.K."/>
            <person name="Kitten T."/>
            <person name="King S.J."/>
        </authorList>
    </citation>
    <scope>NUCLEOTIDE SEQUENCE [LARGE SCALE GENOMIC DNA]</scope>
    <source>
        <strain evidence="2 3">SN51445</strain>
    </source>
</reference>
<keyword evidence="1" id="KW-0175">Coiled coil</keyword>
<evidence type="ECO:0000256" key="1">
    <source>
        <dbReference type="SAM" id="Coils"/>
    </source>
</evidence>